<feature type="transmembrane region" description="Helical" evidence="1">
    <location>
        <begin position="72"/>
        <end position="92"/>
    </location>
</feature>
<name>A0A7H0VH23_9FLAO</name>
<evidence type="ECO:0000313" key="2">
    <source>
        <dbReference type="EMBL" id="QNR25021.1"/>
    </source>
</evidence>
<feature type="transmembrane region" description="Helical" evidence="1">
    <location>
        <begin position="104"/>
        <end position="125"/>
    </location>
</feature>
<sequence>MGLFILNYASYLLELAEAVRNFDWTISTYNQSIGFLPGPFYVALYFAQLFLVLFLVQFALRMINRSIGAKRWFLRLIPWFAILSVFTIYRSWWVLRNEDFGNDLLIYGTEALLVVVFSLSCLKVYSTTWMRAYFGEPITHSKIESQRDNSD</sequence>
<dbReference type="AlphaFoldDB" id="A0A7H0VH23"/>
<dbReference type="EMBL" id="CP060139">
    <property type="protein sequence ID" value="QNR25021.1"/>
    <property type="molecule type" value="Genomic_DNA"/>
</dbReference>
<accession>A0A7H0VH23</accession>
<keyword evidence="1" id="KW-0472">Membrane</keyword>
<gene>
    <name evidence="2" type="ORF">H4K34_04020</name>
</gene>
<dbReference type="KEGG" id="chyd:H4K34_04020"/>
<reference evidence="2 3" key="1">
    <citation type="submission" date="2020-08" db="EMBL/GenBank/DDBJ databases">
        <title>Croceimicrobium hydrocarbonivorans gen. nov., sp. nov., a novel marine bacterium isolated from a bacterial consortium that degrades polyethylene terephthalate.</title>
        <authorList>
            <person name="Liu R."/>
        </authorList>
    </citation>
    <scope>NUCLEOTIDE SEQUENCE [LARGE SCALE GENOMIC DNA]</scope>
    <source>
        <strain evidence="2 3">A20-9</strain>
    </source>
</reference>
<protein>
    <submittedName>
        <fullName evidence="2">Uncharacterized protein</fullName>
    </submittedName>
</protein>
<feature type="transmembrane region" description="Helical" evidence="1">
    <location>
        <begin position="42"/>
        <end position="60"/>
    </location>
</feature>
<evidence type="ECO:0000256" key="1">
    <source>
        <dbReference type="SAM" id="Phobius"/>
    </source>
</evidence>
<dbReference type="RefSeq" id="WP_210759547.1">
    <property type="nucleotide sequence ID" value="NZ_CP060139.1"/>
</dbReference>
<proteinExistence type="predicted"/>
<evidence type="ECO:0000313" key="3">
    <source>
        <dbReference type="Proteomes" id="UP000516305"/>
    </source>
</evidence>
<keyword evidence="1" id="KW-1133">Transmembrane helix</keyword>
<organism evidence="2 3">
    <name type="scientific">Croceimicrobium hydrocarbonivorans</name>
    <dbReference type="NCBI Taxonomy" id="2761580"/>
    <lineage>
        <taxon>Bacteria</taxon>
        <taxon>Pseudomonadati</taxon>
        <taxon>Bacteroidota</taxon>
        <taxon>Flavobacteriia</taxon>
        <taxon>Flavobacteriales</taxon>
        <taxon>Owenweeksiaceae</taxon>
        <taxon>Croceimicrobium</taxon>
    </lineage>
</organism>
<dbReference type="Proteomes" id="UP000516305">
    <property type="component" value="Chromosome"/>
</dbReference>
<keyword evidence="3" id="KW-1185">Reference proteome</keyword>
<keyword evidence="1" id="KW-0812">Transmembrane</keyword>